<keyword evidence="3" id="KW-1185">Reference proteome</keyword>
<reference evidence="2 3" key="1">
    <citation type="submission" date="2024-03" db="EMBL/GenBank/DDBJ databases">
        <title>Actinomycetospora sp. OC33-EN07, a novel actinomycete isolated from wild orchid (Aerides multiflora).</title>
        <authorList>
            <person name="Suriyachadkun C."/>
        </authorList>
    </citation>
    <scope>NUCLEOTIDE SEQUENCE [LARGE SCALE GENOMIC DNA]</scope>
    <source>
        <strain evidence="2 3">OC33-EN07</strain>
    </source>
</reference>
<name>A0ABU8M8W3_9PSEU</name>
<sequence>MHDDPSWWLDDAGPSSRPSRTGCVKDALELACEELNFKQSLVSEACVLRDQTLRVLTDMRRHYERSVRELDRLVDVTGPGPRQERLRAAADRGRANLESTRQRCRALLDLDLGEPRALA</sequence>
<evidence type="ECO:0000313" key="3">
    <source>
        <dbReference type="Proteomes" id="UP001369736"/>
    </source>
</evidence>
<dbReference type="RefSeq" id="WP_337705140.1">
    <property type="nucleotide sequence ID" value="NZ_JBBEGM010000009.1"/>
</dbReference>
<feature type="region of interest" description="Disordered" evidence="1">
    <location>
        <begin position="1"/>
        <end position="20"/>
    </location>
</feature>
<evidence type="ECO:0000313" key="2">
    <source>
        <dbReference type="EMBL" id="MEJ2863779.1"/>
    </source>
</evidence>
<dbReference type="Proteomes" id="UP001369736">
    <property type="component" value="Unassembled WGS sequence"/>
</dbReference>
<gene>
    <name evidence="2" type="ORF">WCD58_21660</name>
</gene>
<comment type="caution">
    <text evidence="2">The sequence shown here is derived from an EMBL/GenBank/DDBJ whole genome shotgun (WGS) entry which is preliminary data.</text>
</comment>
<accession>A0ABU8M8W3</accession>
<organism evidence="2 3">
    <name type="scientific">Actinomycetospora flava</name>
    <dbReference type="NCBI Taxonomy" id="3129232"/>
    <lineage>
        <taxon>Bacteria</taxon>
        <taxon>Bacillati</taxon>
        <taxon>Actinomycetota</taxon>
        <taxon>Actinomycetes</taxon>
        <taxon>Pseudonocardiales</taxon>
        <taxon>Pseudonocardiaceae</taxon>
        <taxon>Actinomycetospora</taxon>
    </lineage>
</organism>
<evidence type="ECO:0000256" key="1">
    <source>
        <dbReference type="SAM" id="MobiDB-lite"/>
    </source>
</evidence>
<dbReference type="EMBL" id="JBBEGM010000009">
    <property type="protein sequence ID" value="MEJ2863779.1"/>
    <property type="molecule type" value="Genomic_DNA"/>
</dbReference>
<protein>
    <submittedName>
        <fullName evidence="2">Uncharacterized protein</fullName>
    </submittedName>
</protein>
<proteinExistence type="predicted"/>